<reference evidence="2 3" key="1">
    <citation type="journal article" name="Sci. Rep.">
        <title>Genome-scale phylogenetic analyses confirm Olpidium as the closest living zoosporic fungus to the non-flagellated, terrestrial fungi.</title>
        <authorList>
            <person name="Chang Y."/>
            <person name="Rochon D."/>
            <person name="Sekimoto S."/>
            <person name="Wang Y."/>
            <person name="Chovatia M."/>
            <person name="Sandor L."/>
            <person name="Salamov A."/>
            <person name="Grigoriev I.V."/>
            <person name="Stajich J.E."/>
            <person name="Spatafora J.W."/>
        </authorList>
    </citation>
    <scope>NUCLEOTIDE SEQUENCE [LARGE SCALE GENOMIC DNA]</scope>
    <source>
        <strain evidence="2">S191</strain>
    </source>
</reference>
<dbReference type="GO" id="GO:0032042">
    <property type="term" value="P:mitochondrial DNA metabolic process"/>
    <property type="evidence" value="ECO:0007669"/>
    <property type="project" value="TreeGrafter"/>
</dbReference>
<gene>
    <name evidence="2" type="ORF">BJ554DRAFT_3469</name>
</gene>
<keyword evidence="3" id="KW-1185">Reference proteome</keyword>
<dbReference type="PANTHER" id="PTHR47396">
    <property type="entry name" value="TYPE I RESTRICTION ENZYME ECOKI R PROTEIN"/>
    <property type="match status" value="1"/>
</dbReference>
<dbReference type="AlphaFoldDB" id="A0A8H8DFM6"/>
<feature type="domain" description="Helicase C-terminal" evidence="1">
    <location>
        <begin position="132"/>
        <end position="192"/>
    </location>
</feature>
<dbReference type="GO" id="GO:0000403">
    <property type="term" value="F:Y-form DNA binding"/>
    <property type="evidence" value="ECO:0007669"/>
    <property type="project" value="TreeGrafter"/>
</dbReference>
<comment type="caution">
    <text evidence="2">The sequence shown here is derived from an EMBL/GenBank/DDBJ whole genome shotgun (WGS) entry which is preliminary data.</text>
</comment>
<dbReference type="InterPro" id="IPR001650">
    <property type="entry name" value="Helicase_C-like"/>
</dbReference>
<name>A0A8H8DFM6_9FUNG</name>
<proteinExistence type="predicted"/>
<organism evidence="2 3">
    <name type="scientific">Olpidium bornovanus</name>
    <dbReference type="NCBI Taxonomy" id="278681"/>
    <lineage>
        <taxon>Eukaryota</taxon>
        <taxon>Fungi</taxon>
        <taxon>Fungi incertae sedis</taxon>
        <taxon>Olpidiomycota</taxon>
        <taxon>Olpidiomycotina</taxon>
        <taxon>Olpidiomycetes</taxon>
        <taxon>Olpidiales</taxon>
        <taxon>Olpidiaceae</taxon>
        <taxon>Olpidium</taxon>
    </lineage>
</organism>
<evidence type="ECO:0000259" key="1">
    <source>
        <dbReference type="Pfam" id="PF00271"/>
    </source>
</evidence>
<evidence type="ECO:0000313" key="2">
    <source>
        <dbReference type="EMBL" id="KAG5456710.1"/>
    </source>
</evidence>
<protein>
    <recommendedName>
        <fullName evidence="1">Helicase C-terminal domain-containing protein</fullName>
    </recommendedName>
</protein>
<feature type="non-terminal residue" evidence="2">
    <location>
        <position position="1"/>
    </location>
</feature>
<accession>A0A8H8DFM6</accession>
<sequence>IFNGDSNVVVWGCTATVNRNDGVALDVFDKVAYHKDFTCMVDEHWSVCVVAACHSLIVFSVSPMFCATKATERFCRLHRLCGMRIAAVTTMLKLDEVEVRDGDYVGKQLSAAVNSKERNSLVVRAYRHFAEKQGTRKSTLCFSASVKHAQDLAAEFLEHGIDARVVFGATPPPQRRATVTAFKRGEFPVLVNYGGS</sequence>
<dbReference type="GO" id="GO:0070125">
    <property type="term" value="P:mitochondrial translational elongation"/>
    <property type="evidence" value="ECO:0007669"/>
    <property type="project" value="TreeGrafter"/>
</dbReference>
<dbReference type="EMBL" id="JAEFCI010011291">
    <property type="protein sequence ID" value="KAG5456710.1"/>
    <property type="molecule type" value="Genomic_DNA"/>
</dbReference>
<dbReference type="InterPro" id="IPR027417">
    <property type="entry name" value="P-loop_NTPase"/>
</dbReference>
<dbReference type="OrthoDB" id="16911at2759"/>
<dbReference type="Pfam" id="PF00271">
    <property type="entry name" value="Helicase_C"/>
    <property type="match status" value="1"/>
</dbReference>
<dbReference type="GO" id="GO:0061749">
    <property type="term" value="F:forked DNA-dependent helicase activity"/>
    <property type="evidence" value="ECO:0007669"/>
    <property type="project" value="TreeGrafter"/>
</dbReference>
<dbReference type="SUPFAM" id="SSF52540">
    <property type="entry name" value="P-loop containing nucleoside triphosphate hydrolases"/>
    <property type="match status" value="1"/>
</dbReference>
<dbReference type="InterPro" id="IPR050742">
    <property type="entry name" value="Helicase_Restrict-Modif_Enz"/>
</dbReference>
<dbReference type="Proteomes" id="UP000673691">
    <property type="component" value="Unassembled WGS sequence"/>
</dbReference>
<dbReference type="GO" id="GO:0036121">
    <property type="term" value="F:double-stranded DNA helicase activity"/>
    <property type="evidence" value="ECO:0007669"/>
    <property type="project" value="TreeGrafter"/>
</dbReference>
<dbReference type="GO" id="GO:0005759">
    <property type="term" value="C:mitochondrial matrix"/>
    <property type="evidence" value="ECO:0007669"/>
    <property type="project" value="TreeGrafter"/>
</dbReference>
<evidence type="ECO:0000313" key="3">
    <source>
        <dbReference type="Proteomes" id="UP000673691"/>
    </source>
</evidence>
<dbReference type="PANTHER" id="PTHR47396:SF1">
    <property type="entry name" value="ATP-DEPENDENT HELICASE IRC3-RELATED"/>
    <property type="match status" value="1"/>
</dbReference>
<dbReference type="Gene3D" id="3.40.50.300">
    <property type="entry name" value="P-loop containing nucleotide triphosphate hydrolases"/>
    <property type="match status" value="1"/>
</dbReference>